<dbReference type="InterPro" id="IPR000276">
    <property type="entry name" value="GPCR_Rhodpsn"/>
</dbReference>
<comment type="subcellular location">
    <subcellularLocation>
        <location evidence="1">Membrane</location>
        <topology evidence="1">Multi-pass membrane protein</topology>
    </subcellularLocation>
</comment>
<name>A0A814SNV0_9BILA</name>
<feature type="transmembrane region" description="Helical" evidence="8">
    <location>
        <begin position="170"/>
        <end position="190"/>
    </location>
</feature>
<protein>
    <recommendedName>
        <fullName evidence="9">G-protein coupled receptors family 1 profile domain-containing protein</fullName>
    </recommendedName>
</protein>
<dbReference type="Proteomes" id="UP000663868">
    <property type="component" value="Unassembled WGS sequence"/>
</dbReference>
<evidence type="ECO:0000313" key="12">
    <source>
        <dbReference type="Proteomes" id="UP000663860"/>
    </source>
</evidence>
<dbReference type="PANTHER" id="PTHR24243">
    <property type="entry name" value="G-PROTEIN COUPLED RECEPTOR"/>
    <property type="match status" value="1"/>
</dbReference>
<gene>
    <name evidence="10" type="ORF">IZO911_LOCUS25568</name>
    <name evidence="11" type="ORF">KXQ929_LOCUS35617</name>
</gene>
<evidence type="ECO:0000256" key="3">
    <source>
        <dbReference type="ARBA" id="ARBA00022989"/>
    </source>
</evidence>
<comment type="caution">
    <text evidence="10">The sequence shown here is derived from an EMBL/GenBank/DDBJ whole genome shotgun (WGS) entry which is preliminary data.</text>
</comment>
<dbReference type="InterPro" id="IPR017452">
    <property type="entry name" value="GPCR_Rhodpsn_7TM"/>
</dbReference>
<feature type="transmembrane region" description="Helical" evidence="8">
    <location>
        <begin position="16"/>
        <end position="36"/>
    </location>
</feature>
<feature type="transmembrane region" description="Helical" evidence="8">
    <location>
        <begin position="90"/>
        <end position="112"/>
    </location>
</feature>
<sequence>MAVTSLPLIQQELTRYGMTTYFALGLVGNICNCIMFTRRSYRHQPSSIYFISLSIFAIIILTWSFIPIFYGFNHIDPQTQSLVYCKIRFYGTLVSSQLFRYTVVLACVDRFFATRTNIRIRSLHSVQIAKKFVLIICVIWIIASIHIPVFMELNNGVCGMSGLYKLFFSIYQIIFVAILPPILMSIFSALTIHSLHRQHATQVRFRQRDRYLLRMVISEVLVNILTTIPYSSNLIYSIIASYVVNKSAQRLEIESFINFFTQFIVYLMSVVPFYLFIATSKPFRYEFINIIVTCWSKFMPRQIRITPSNGQVITAGPNARTINDRQ</sequence>
<evidence type="ECO:0000256" key="6">
    <source>
        <dbReference type="ARBA" id="ARBA00023170"/>
    </source>
</evidence>
<dbReference type="EMBL" id="CAJOBB010005225">
    <property type="protein sequence ID" value="CAF4120594.1"/>
    <property type="molecule type" value="Genomic_DNA"/>
</dbReference>
<evidence type="ECO:0000259" key="9">
    <source>
        <dbReference type="PROSITE" id="PS50262"/>
    </source>
</evidence>
<keyword evidence="2 8" id="KW-0812">Transmembrane</keyword>
<feature type="transmembrane region" description="Helical" evidence="8">
    <location>
        <begin position="132"/>
        <end position="150"/>
    </location>
</feature>
<keyword evidence="7" id="KW-0807">Transducer</keyword>
<evidence type="ECO:0000256" key="7">
    <source>
        <dbReference type="ARBA" id="ARBA00023224"/>
    </source>
</evidence>
<dbReference type="PROSITE" id="PS50262">
    <property type="entry name" value="G_PROTEIN_RECEP_F1_2"/>
    <property type="match status" value="1"/>
</dbReference>
<dbReference type="PANTHER" id="PTHR24243:SF230">
    <property type="entry name" value="G-PROTEIN COUPLED RECEPTORS FAMILY 1 PROFILE DOMAIN-CONTAINING PROTEIN"/>
    <property type="match status" value="1"/>
</dbReference>
<evidence type="ECO:0000256" key="8">
    <source>
        <dbReference type="SAM" id="Phobius"/>
    </source>
</evidence>
<keyword evidence="4" id="KW-0297">G-protein coupled receptor</keyword>
<feature type="transmembrane region" description="Helical" evidence="8">
    <location>
        <begin position="211"/>
        <end position="244"/>
    </location>
</feature>
<accession>A0A814SNV0</accession>
<keyword evidence="5 8" id="KW-0472">Membrane</keyword>
<reference evidence="10" key="1">
    <citation type="submission" date="2021-02" db="EMBL/GenBank/DDBJ databases">
        <authorList>
            <person name="Nowell W R."/>
        </authorList>
    </citation>
    <scope>NUCLEOTIDE SEQUENCE</scope>
</reference>
<feature type="transmembrane region" description="Helical" evidence="8">
    <location>
        <begin position="256"/>
        <end position="277"/>
    </location>
</feature>
<feature type="domain" description="G-protein coupled receptors family 1 profile" evidence="9">
    <location>
        <begin position="28"/>
        <end position="276"/>
    </location>
</feature>
<dbReference type="Proteomes" id="UP000663860">
    <property type="component" value="Unassembled WGS sequence"/>
</dbReference>
<dbReference type="GO" id="GO:0004930">
    <property type="term" value="F:G protein-coupled receptor activity"/>
    <property type="evidence" value="ECO:0007669"/>
    <property type="project" value="UniProtKB-KW"/>
</dbReference>
<dbReference type="Gene3D" id="1.20.1070.10">
    <property type="entry name" value="Rhodopsin 7-helix transmembrane proteins"/>
    <property type="match status" value="1"/>
</dbReference>
<evidence type="ECO:0000313" key="11">
    <source>
        <dbReference type="EMBL" id="CAF4120594.1"/>
    </source>
</evidence>
<keyword evidence="3 8" id="KW-1133">Transmembrane helix</keyword>
<feature type="transmembrane region" description="Helical" evidence="8">
    <location>
        <begin position="48"/>
        <end position="70"/>
    </location>
</feature>
<proteinExistence type="predicted"/>
<dbReference type="GO" id="GO:0005886">
    <property type="term" value="C:plasma membrane"/>
    <property type="evidence" value="ECO:0007669"/>
    <property type="project" value="TreeGrafter"/>
</dbReference>
<evidence type="ECO:0000256" key="2">
    <source>
        <dbReference type="ARBA" id="ARBA00022692"/>
    </source>
</evidence>
<organism evidence="10 12">
    <name type="scientific">Adineta steineri</name>
    <dbReference type="NCBI Taxonomy" id="433720"/>
    <lineage>
        <taxon>Eukaryota</taxon>
        <taxon>Metazoa</taxon>
        <taxon>Spiralia</taxon>
        <taxon>Gnathifera</taxon>
        <taxon>Rotifera</taxon>
        <taxon>Eurotatoria</taxon>
        <taxon>Bdelloidea</taxon>
        <taxon>Adinetida</taxon>
        <taxon>Adinetidae</taxon>
        <taxon>Adineta</taxon>
    </lineage>
</organism>
<evidence type="ECO:0000256" key="4">
    <source>
        <dbReference type="ARBA" id="ARBA00023040"/>
    </source>
</evidence>
<evidence type="ECO:0000256" key="1">
    <source>
        <dbReference type="ARBA" id="ARBA00004141"/>
    </source>
</evidence>
<dbReference type="EMBL" id="CAJNOE010000321">
    <property type="protein sequence ID" value="CAF1147233.1"/>
    <property type="molecule type" value="Genomic_DNA"/>
</dbReference>
<dbReference type="Pfam" id="PF00001">
    <property type="entry name" value="7tm_1"/>
    <property type="match status" value="1"/>
</dbReference>
<dbReference type="AlphaFoldDB" id="A0A814SNV0"/>
<dbReference type="SUPFAM" id="SSF81321">
    <property type="entry name" value="Family A G protein-coupled receptor-like"/>
    <property type="match status" value="1"/>
</dbReference>
<keyword evidence="6" id="KW-0675">Receptor</keyword>
<evidence type="ECO:0000256" key="5">
    <source>
        <dbReference type="ARBA" id="ARBA00023136"/>
    </source>
</evidence>
<evidence type="ECO:0000313" key="10">
    <source>
        <dbReference type="EMBL" id="CAF1147233.1"/>
    </source>
</evidence>